<dbReference type="RefSeq" id="WP_068453307.1">
    <property type="nucleotide sequence ID" value="NZ_BJOB01000025.1"/>
</dbReference>
<organism evidence="2 3">
    <name type="scientific">Kurthia gibsonii</name>
    <dbReference type="NCBI Taxonomy" id="33946"/>
    <lineage>
        <taxon>Bacteria</taxon>
        <taxon>Bacillati</taxon>
        <taxon>Bacillota</taxon>
        <taxon>Bacilli</taxon>
        <taxon>Bacillales</taxon>
        <taxon>Caryophanaceae</taxon>
        <taxon>Kurthia</taxon>
    </lineage>
</organism>
<sequence length="88" mass="9716">MSRAFSRASFFFVFVGLFLLVPPFTDQAIDFLSSNVFIFLGFFLYMIGAILTAVSVYKGERNVLVVVNILGILGGIFFIFMLSTALGV</sequence>
<dbReference type="EMBL" id="JBCEWA010000007">
    <property type="protein sequence ID" value="MEL5988689.1"/>
    <property type="molecule type" value="Genomic_DNA"/>
</dbReference>
<proteinExistence type="predicted"/>
<keyword evidence="1" id="KW-1133">Transmembrane helix</keyword>
<accession>A0ABU9LNV3</accession>
<evidence type="ECO:0000313" key="3">
    <source>
        <dbReference type="Proteomes" id="UP001398420"/>
    </source>
</evidence>
<protein>
    <submittedName>
        <fullName evidence="2">Uncharacterized protein</fullName>
    </submittedName>
</protein>
<keyword evidence="3" id="KW-1185">Reference proteome</keyword>
<feature type="transmembrane region" description="Helical" evidence="1">
    <location>
        <begin position="37"/>
        <end position="57"/>
    </location>
</feature>
<evidence type="ECO:0000256" key="1">
    <source>
        <dbReference type="SAM" id="Phobius"/>
    </source>
</evidence>
<comment type="caution">
    <text evidence="2">The sequence shown here is derived from an EMBL/GenBank/DDBJ whole genome shotgun (WGS) entry which is preliminary data.</text>
</comment>
<keyword evidence="1" id="KW-0472">Membrane</keyword>
<dbReference type="Proteomes" id="UP001398420">
    <property type="component" value="Unassembled WGS sequence"/>
</dbReference>
<gene>
    <name evidence="2" type="ORF">AAF454_09800</name>
</gene>
<reference evidence="2 3" key="1">
    <citation type="submission" date="2024-04" db="EMBL/GenBank/DDBJ databases">
        <authorList>
            <person name="Wu Y.S."/>
            <person name="Zhang L."/>
        </authorList>
    </citation>
    <scope>NUCLEOTIDE SEQUENCE [LARGE SCALE GENOMIC DNA]</scope>
    <source>
        <strain evidence="2 3">KG-01</strain>
    </source>
</reference>
<name>A0ABU9LNV3_9BACL</name>
<evidence type="ECO:0000313" key="2">
    <source>
        <dbReference type="EMBL" id="MEL5988689.1"/>
    </source>
</evidence>
<dbReference type="GeneID" id="97821655"/>
<feature type="transmembrane region" description="Helical" evidence="1">
    <location>
        <begin position="64"/>
        <end position="86"/>
    </location>
</feature>
<keyword evidence="1" id="KW-0812">Transmembrane</keyword>